<evidence type="ECO:0000313" key="2">
    <source>
        <dbReference type="EMBL" id="MDW5595076.1"/>
    </source>
</evidence>
<keyword evidence="3" id="KW-1185">Reference proteome</keyword>
<accession>A0ABU4HP52</accession>
<name>A0ABU4HP52_9ACTN</name>
<evidence type="ECO:0000256" key="1">
    <source>
        <dbReference type="SAM" id="MobiDB-lite"/>
    </source>
</evidence>
<protein>
    <submittedName>
        <fullName evidence="2">DUF6174 domain-containing protein</fullName>
    </submittedName>
</protein>
<organism evidence="2 3">
    <name type="scientific">Conexibacter stalactiti</name>
    <dbReference type="NCBI Taxonomy" id="1940611"/>
    <lineage>
        <taxon>Bacteria</taxon>
        <taxon>Bacillati</taxon>
        <taxon>Actinomycetota</taxon>
        <taxon>Thermoleophilia</taxon>
        <taxon>Solirubrobacterales</taxon>
        <taxon>Conexibacteraceae</taxon>
        <taxon>Conexibacter</taxon>
    </lineage>
</organism>
<comment type="caution">
    <text evidence="2">The sequence shown here is derived from an EMBL/GenBank/DDBJ whole genome shotgun (WGS) entry which is preliminary data.</text>
</comment>
<feature type="region of interest" description="Disordered" evidence="1">
    <location>
        <begin position="1"/>
        <end position="27"/>
    </location>
</feature>
<dbReference type="InterPro" id="IPR046172">
    <property type="entry name" value="DUF6174"/>
</dbReference>
<dbReference type="Proteomes" id="UP001284601">
    <property type="component" value="Unassembled WGS sequence"/>
</dbReference>
<sequence length="144" mass="15850">MFAVAPATAITPVSPGPADPSIRDGSAQRRLDAARERWAALGARSYSFRVRVSCFCPDTIRRPRTIVVRRGKPVGSIPTHLRRYATVPRLFTRVQDAIDGDVARLTATYGARGVPKTIYVDQSFQIADEEQGVTVDRVSVPARR</sequence>
<dbReference type="Pfam" id="PF19671">
    <property type="entry name" value="DUF6174"/>
    <property type="match status" value="1"/>
</dbReference>
<reference evidence="3" key="1">
    <citation type="submission" date="2023-07" db="EMBL/GenBank/DDBJ databases">
        <title>Conexibacter stalactiti sp. nov., isolated from stalactites in a lava cave and emended description of the genus Conexibacter.</title>
        <authorList>
            <person name="Lee S.D."/>
        </authorList>
    </citation>
    <scope>NUCLEOTIDE SEQUENCE [LARGE SCALE GENOMIC DNA]</scope>
    <source>
        <strain evidence="3">KCTC 39840</strain>
    </source>
</reference>
<dbReference type="RefSeq" id="WP_318597410.1">
    <property type="nucleotide sequence ID" value="NZ_JAWSTH010000027.1"/>
</dbReference>
<gene>
    <name evidence="2" type="ORF">R7226_12050</name>
</gene>
<evidence type="ECO:0000313" key="3">
    <source>
        <dbReference type="Proteomes" id="UP001284601"/>
    </source>
</evidence>
<dbReference type="EMBL" id="JAWSTH010000027">
    <property type="protein sequence ID" value="MDW5595076.1"/>
    <property type="molecule type" value="Genomic_DNA"/>
</dbReference>
<proteinExistence type="predicted"/>